<evidence type="ECO:0000256" key="6">
    <source>
        <dbReference type="ARBA" id="ARBA00022833"/>
    </source>
</evidence>
<protein>
    <recommendedName>
        <fullName evidence="2">E3 ubiquitin-protein ligase RNF170</fullName>
    </recommendedName>
    <alternativeName>
        <fullName evidence="10">RING finger protein 170</fullName>
    </alternativeName>
    <alternativeName>
        <fullName evidence="9">RING-type E3 ubiquitin transferase RNF170</fullName>
    </alternativeName>
</protein>
<reference evidence="14 15" key="1">
    <citation type="journal article" date="2015" name="Genome Biol. Evol.">
        <title>Comparative Genomics of a Bacterivorous Green Alga Reveals Evolutionary Causalities and Consequences of Phago-Mixotrophic Mode of Nutrition.</title>
        <authorList>
            <person name="Burns J.A."/>
            <person name="Paasch A."/>
            <person name="Narechania A."/>
            <person name="Kim E."/>
        </authorList>
    </citation>
    <scope>NUCLEOTIDE SEQUENCE [LARGE SCALE GENOMIC DNA]</scope>
    <source>
        <strain evidence="14 15">PLY_AMNH</strain>
    </source>
</reference>
<dbReference type="GO" id="GO:0008270">
    <property type="term" value="F:zinc ion binding"/>
    <property type="evidence" value="ECO:0007669"/>
    <property type="project" value="UniProtKB-KW"/>
</dbReference>
<organism evidence="14 15">
    <name type="scientific">Cymbomonas tetramitiformis</name>
    <dbReference type="NCBI Taxonomy" id="36881"/>
    <lineage>
        <taxon>Eukaryota</taxon>
        <taxon>Viridiplantae</taxon>
        <taxon>Chlorophyta</taxon>
        <taxon>Pyramimonadophyceae</taxon>
        <taxon>Pyramimonadales</taxon>
        <taxon>Pyramimonadaceae</taxon>
        <taxon>Cymbomonas</taxon>
    </lineage>
</organism>
<evidence type="ECO:0000256" key="5">
    <source>
        <dbReference type="ARBA" id="ARBA00022771"/>
    </source>
</evidence>
<dbReference type="SUPFAM" id="SSF57850">
    <property type="entry name" value="RING/U-box"/>
    <property type="match status" value="1"/>
</dbReference>
<evidence type="ECO:0000256" key="7">
    <source>
        <dbReference type="ARBA" id="ARBA00022989"/>
    </source>
</evidence>
<evidence type="ECO:0000256" key="3">
    <source>
        <dbReference type="ARBA" id="ARBA00022692"/>
    </source>
</evidence>
<dbReference type="Gene3D" id="3.30.40.10">
    <property type="entry name" value="Zinc/RING finger domain, C3HC4 (zinc finger)"/>
    <property type="match status" value="1"/>
</dbReference>
<evidence type="ECO:0000256" key="12">
    <source>
        <dbReference type="SAM" id="Phobius"/>
    </source>
</evidence>
<dbReference type="PANTHER" id="PTHR22894:SF5">
    <property type="entry name" value="RING-TYPE DOMAIN-CONTAINING PROTEIN"/>
    <property type="match status" value="1"/>
</dbReference>
<dbReference type="Pfam" id="PF06803">
    <property type="entry name" value="DUF1232"/>
    <property type="match status" value="1"/>
</dbReference>
<keyword evidence="5 11" id="KW-0863">Zinc-finger</keyword>
<evidence type="ECO:0000256" key="8">
    <source>
        <dbReference type="ARBA" id="ARBA00023136"/>
    </source>
</evidence>
<gene>
    <name evidence="14" type="ORF">CYMTET_18683</name>
</gene>
<evidence type="ECO:0000256" key="2">
    <source>
        <dbReference type="ARBA" id="ARBA00014068"/>
    </source>
</evidence>
<keyword evidence="15" id="KW-1185">Reference proteome</keyword>
<accession>A0AAE0L5Y0</accession>
<dbReference type="PROSITE" id="PS50089">
    <property type="entry name" value="ZF_RING_2"/>
    <property type="match status" value="1"/>
</dbReference>
<dbReference type="Proteomes" id="UP001190700">
    <property type="component" value="Unassembled WGS sequence"/>
</dbReference>
<dbReference type="SMART" id="SM00184">
    <property type="entry name" value="RING"/>
    <property type="match status" value="1"/>
</dbReference>
<evidence type="ECO:0000313" key="15">
    <source>
        <dbReference type="Proteomes" id="UP001190700"/>
    </source>
</evidence>
<dbReference type="PANTHER" id="PTHR22894">
    <property type="entry name" value="RING-TYPE DOMAIN-CONTAINING PROTEIN"/>
    <property type="match status" value="1"/>
</dbReference>
<dbReference type="GO" id="GO:0012505">
    <property type="term" value="C:endomembrane system"/>
    <property type="evidence" value="ECO:0007669"/>
    <property type="project" value="UniProtKB-SubCell"/>
</dbReference>
<dbReference type="AlphaFoldDB" id="A0AAE0L5Y0"/>
<comment type="subcellular location">
    <subcellularLocation>
        <location evidence="1">Endomembrane system</location>
        <topology evidence="1">Multi-pass membrane protein</topology>
    </subcellularLocation>
</comment>
<feature type="transmembrane region" description="Helical" evidence="12">
    <location>
        <begin position="185"/>
        <end position="208"/>
    </location>
</feature>
<comment type="caution">
    <text evidence="14">The sequence shown here is derived from an EMBL/GenBank/DDBJ whole genome shotgun (WGS) entry which is preliminary data.</text>
</comment>
<dbReference type="InterPro" id="IPR001841">
    <property type="entry name" value="Znf_RING"/>
</dbReference>
<dbReference type="InterPro" id="IPR038896">
    <property type="entry name" value="RNF170"/>
</dbReference>
<dbReference type="GO" id="GO:0061630">
    <property type="term" value="F:ubiquitin protein ligase activity"/>
    <property type="evidence" value="ECO:0007669"/>
    <property type="project" value="InterPro"/>
</dbReference>
<sequence>MPLVEGVGDEVLMALVTLIAASPVVFSFAAPHSRTFLNWSLQSIRQLLARSRANATTEPPTPQTTREQPSTEDNCCVCQEAYTHPCQANCGHWFCARCILAVWNHANTVTRPCRCPMCRRDVRVLLLPRERWTARGDNQLQLDAVNLYNRRFSGLPVSTWQRIRDAPILLRHLCSRLSDPREVAWLLRTGRVIFLAFCFLVLYVLSPFDLIPEGVYGVLGLIDDILVIATGWLDMIRLCGGISNCNILQTEQEISLLQQNAFFYSLHIPLLPKWL</sequence>
<keyword evidence="3 12" id="KW-0812">Transmembrane</keyword>
<dbReference type="InterPro" id="IPR013083">
    <property type="entry name" value="Znf_RING/FYVE/PHD"/>
</dbReference>
<feature type="domain" description="RING-type" evidence="13">
    <location>
        <begin position="75"/>
        <end position="119"/>
    </location>
</feature>
<keyword evidence="8 12" id="KW-0472">Membrane</keyword>
<keyword evidence="6" id="KW-0862">Zinc</keyword>
<dbReference type="EMBL" id="LGRX02008661">
    <property type="protein sequence ID" value="KAK3273062.1"/>
    <property type="molecule type" value="Genomic_DNA"/>
</dbReference>
<dbReference type="InterPro" id="IPR017907">
    <property type="entry name" value="Znf_RING_CS"/>
</dbReference>
<evidence type="ECO:0000256" key="10">
    <source>
        <dbReference type="ARBA" id="ARBA00031107"/>
    </source>
</evidence>
<evidence type="ECO:0000256" key="1">
    <source>
        <dbReference type="ARBA" id="ARBA00004127"/>
    </source>
</evidence>
<feature type="transmembrane region" description="Helical" evidence="12">
    <location>
        <begin position="12"/>
        <end position="30"/>
    </location>
</feature>
<keyword evidence="4" id="KW-0479">Metal-binding</keyword>
<evidence type="ECO:0000256" key="9">
    <source>
        <dbReference type="ARBA" id="ARBA00030110"/>
    </source>
</evidence>
<evidence type="ECO:0000313" key="14">
    <source>
        <dbReference type="EMBL" id="KAK3273062.1"/>
    </source>
</evidence>
<dbReference type="PROSITE" id="PS00518">
    <property type="entry name" value="ZF_RING_1"/>
    <property type="match status" value="1"/>
</dbReference>
<name>A0AAE0L5Y0_9CHLO</name>
<evidence type="ECO:0000259" key="13">
    <source>
        <dbReference type="PROSITE" id="PS50089"/>
    </source>
</evidence>
<proteinExistence type="predicted"/>
<dbReference type="InterPro" id="IPR010652">
    <property type="entry name" value="DUF1232"/>
</dbReference>
<keyword evidence="7 12" id="KW-1133">Transmembrane helix</keyword>
<evidence type="ECO:0000256" key="11">
    <source>
        <dbReference type="PROSITE-ProRule" id="PRU00175"/>
    </source>
</evidence>
<evidence type="ECO:0000256" key="4">
    <source>
        <dbReference type="ARBA" id="ARBA00022723"/>
    </source>
</evidence>